<protein>
    <submittedName>
        <fullName evidence="1">Uncharacterized protein</fullName>
    </submittedName>
</protein>
<evidence type="ECO:0000313" key="2">
    <source>
        <dbReference type="Proteomes" id="UP000319576"/>
    </source>
</evidence>
<name>A0A517XWL5_9BACT</name>
<dbReference type="EMBL" id="CP036273">
    <property type="protein sequence ID" value="QDU21888.1"/>
    <property type="molecule type" value="Genomic_DNA"/>
</dbReference>
<keyword evidence="2" id="KW-1185">Reference proteome</keyword>
<reference evidence="1 2" key="1">
    <citation type="submission" date="2019-02" db="EMBL/GenBank/DDBJ databases">
        <title>Deep-cultivation of Planctomycetes and their phenomic and genomic characterization uncovers novel biology.</title>
        <authorList>
            <person name="Wiegand S."/>
            <person name="Jogler M."/>
            <person name="Boedeker C."/>
            <person name="Pinto D."/>
            <person name="Vollmers J."/>
            <person name="Rivas-Marin E."/>
            <person name="Kohn T."/>
            <person name="Peeters S.H."/>
            <person name="Heuer A."/>
            <person name="Rast P."/>
            <person name="Oberbeckmann S."/>
            <person name="Bunk B."/>
            <person name="Jeske O."/>
            <person name="Meyerdierks A."/>
            <person name="Storesund J.E."/>
            <person name="Kallscheuer N."/>
            <person name="Luecker S."/>
            <person name="Lage O.M."/>
            <person name="Pohl T."/>
            <person name="Merkel B.J."/>
            <person name="Hornburger P."/>
            <person name="Mueller R.-W."/>
            <person name="Bruemmer F."/>
            <person name="Labrenz M."/>
            <person name="Spormann A.M."/>
            <person name="Op den Camp H."/>
            <person name="Overmann J."/>
            <person name="Amann R."/>
            <person name="Jetten M.S.M."/>
            <person name="Mascher T."/>
            <person name="Medema M.H."/>
            <person name="Devos D.P."/>
            <person name="Kaster A.-K."/>
            <person name="Ovreas L."/>
            <person name="Rohde M."/>
            <person name="Galperin M.Y."/>
            <person name="Jogler C."/>
        </authorList>
    </citation>
    <scope>NUCLEOTIDE SEQUENCE [LARGE SCALE GENOMIC DNA]</scope>
    <source>
        <strain evidence="1 2">ETA_A1</strain>
    </source>
</reference>
<evidence type="ECO:0000313" key="1">
    <source>
        <dbReference type="EMBL" id="QDU21888.1"/>
    </source>
</evidence>
<gene>
    <name evidence="1" type="ORF">ETAA1_38610</name>
</gene>
<proteinExistence type="predicted"/>
<dbReference type="KEGG" id="uli:ETAA1_38610"/>
<sequence length="96" mass="10545">MGDGRVPKKDLVGAVQAVLGTLRLKIAPGLPLAEVLAKELESFRVKVTADRNESFESWRERDHVDLVLALALAVWTGERLGPRPARRLPLGLGRQP</sequence>
<organism evidence="1 2">
    <name type="scientific">Urbifossiella limnaea</name>
    <dbReference type="NCBI Taxonomy" id="2528023"/>
    <lineage>
        <taxon>Bacteria</taxon>
        <taxon>Pseudomonadati</taxon>
        <taxon>Planctomycetota</taxon>
        <taxon>Planctomycetia</taxon>
        <taxon>Gemmatales</taxon>
        <taxon>Gemmataceae</taxon>
        <taxon>Urbifossiella</taxon>
    </lineage>
</organism>
<dbReference type="Gene3D" id="3.30.420.240">
    <property type="match status" value="1"/>
</dbReference>
<dbReference type="Proteomes" id="UP000319576">
    <property type="component" value="Chromosome"/>
</dbReference>
<dbReference type="AlphaFoldDB" id="A0A517XWL5"/>
<accession>A0A517XWL5</accession>